<dbReference type="Pfam" id="PF01678">
    <property type="entry name" value="DAP_epimerase"/>
    <property type="match status" value="2"/>
</dbReference>
<protein>
    <recommendedName>
        <fullName evidence="3 8">Diaminopimelate epimerase</fullName>
        <shortName evidence="8">DAP epimerase</shortName>
        <ecNumber evidence="3 8">5.1.1.7</ecNumber>
    </recommendedName>
    <alternativeName>
        <fullName evidence="8">PLP-independent amino acid racemase</fullName>
    </alternativeName>
</protein>
<dbReference type="PANTHER" id="PTHR31689">
    <property type="entry name" value="DIAMINOPIMELATE EPIMERASE, CHLOROPLASTIC"/>
    <property type="match status" value="1"/>
</dbReference>
<dbReference type="PROSITE" id="PS01326">
    <property type="entry name" value="DAP_EPIMERASE"/>
    <property type="match status" value="1"/>
</dbReference>
<keyword evidence="8" id="KW-0963">Cytoplasm</keyword>
<feature type="binding site" evidence="8">
    <location>
        <begin position="221"/>
        <end position="222"/>
    </location>
    <ligand>
        <name>substrate</name>
    </ligand>
</feature>
<proteinExistence type="inferred from homology"/>
<evidence type="ECO:0000256" key="8">
    <source>
        <dbReference type="HAMAP-Rule" id="MF_00197"/>
    </source>
</evidence>
<comment type="subunit">
    <text evidence="8">Homodimer.</text>
</comment>
<dbReference type="EMBL" id="JBHSSI010000016">
    <property type="protein sequence ID" value="MFC6259620.1"/>
    <property type="molecule type" value="Genomic_DNA"/>
</dbReference>
<feature type="active site" description="Proton donor" evidence="8">
    <location>
        <position position="80"/>
    </location>
</feature>
<keyword evidence="5 8" id="KW-0457">Lysine biosynthesis</keyword>
<comment type="caution">
    <text evidence="10">The sequence shown here is derived from an EMBL/GenBank/DDBJ whole genome shotgun (WGS) entry which is preliminary data.</text>
</comment>
<keyword evidence="6 8" id="KW-0413">Isomerase</keyword>
<dbReference type="Gene3D" id="3.10.310.10">
    <property type="entry name" value="Diaminopimelate Epimerase, Chain A, domain 1"/>
    <property type="match status" value="2"/>
</dbReference>
<evidence type="ECO:0000313" key="11">
    <source>
        <dbReference type="Proteomes" id="UP001596283"/>
    </source>
</evidence>
<feature type="binding site" evidence="8">
    <location>
        <position position="71"/>
    </location>
    <ligand>
        <name>substrate</name>
    </ligand>
</feature>
<dbReference type="NCBIfam" id="TIGR00652">
    <property type="entry name" value="DapF"/>
    <property type="match status" value="1"/>
</dbReference>
<organism evidence="10 11">
    <name type="scientific">Levilactobacillus fujinensis</name>
    <dbReference type="NCBI Taxonomy" id="2486024"/>
    <lineage>
        <taxon>Bacteria</taxon>
        <taxon>Bacillati</taxon>
        <taxon>Bacillota</taxon>
        <taxon>Bacilli</taxon>
        <taxon>Lactobacillales</taxon>
        <taxon>Lactobacillaceae</taxon>
        <taxon>Levilactobacillus</taxon>
    </lineage>
</organism>
<evidence type="ECO:0000256" key="7">
    <source>
        <dbReference type="ARBA" id="ARBA00051712"/>
    </source>
</evidence>
<feature type="site" description="Could be important to modulate the pK values of the two catalytic cysteine residues" evidence="8">
    <location>
        <position position="171"/>
    </location>
</feature>
<dbReference type="PANTHER" id="PTHR31689:SF0">
    <property type="entry name" value="DIAMINOPIMELATE EPIMERASE"/>
    <property type="match status" value="1"/>
</dbReference>
<name>A0ABW1TDZ4_9LACO</name>
<comment type="pathway">
    <text evidence="1 8">Amino-acid biosynthesis; L-lysine biosynthesis via DAP pathway; DL-2,6-diaminopimelate from LL-2,6-diaminopimelate: step 1/1.</text>
</comment>
<feature type="active site" description="Proton acceptor" evidence="8">
    <location>
        <position position="230"/>
    </location>
</feature>
<feature type="binding site" evidence="8">
    <location>
        <begin position="81"/>
        <end position="82"/>
    </location>
    <ligand>
        <name>substrate</name>
    </ligand>
</feature>
<dbReference type="RefSeq" id="WP_125686517.1">
    <property type="nucleotide sequence ID" value="NZ_JBHSSI010000016.1"/>
</dbReference>
<feature type="binding site" evidence="8">
    <location>
        <begin position="231"/>
        <end position="232"/>
    </location>
    <ligand>
        <name>substrate</name>
    </ligand>
</feature>
<dbReference type="InterPro" id="IPR001653">
    <property type="entry name" value="DAP_epimerase_DapF"/>
</dbReference>
<gene>
    <name evidence="8 10" type="primary">dapF</name>
    <name evidence="10" type="ORF">ACFP1C_01540</name>
</gene>
<feature type="active site" evidence="9">
    <location>
        <position position="80"/>
    </location>
</feature>
<reference evidence="11" key="1">
    <citation type="journal article" date="2019" name="Int. J. Syst. Evol. Microbiol.">
        <title>The Global Catalogue of Microorganisms (GCM) 10K type strain sequencing project: providing services to taxonomists for standard genome sequencing and annotation.</title>
        <authorList>
            <consortium name="The Broad Institute Genomics Platform"/>
            <consortium name="The Broad Institute Genome Sequencing Center for Infectious Disease"/>
            <person name="Wu L."/>
            <person name="Ma J."/>
        </authorList>
    </citation>
    <scope>NUCLEOTIDE SEQUENCE [LARGE SCALE GENOMIC DNA]</scope>
    <source>
        <strain evidence="11">CCM 8908</strain>
    </source>
</reference>
<dbReference type="SUPFAM" id="SSF54506">
    <property type="entry name" value="Diaminopimelate epimerase-like"/>
    <property type="match status" value="2"/>
</dbReference>
<comment type="function">
    <text evidence="8">Catalyzes the stereoinversion of LL-2,6-diaminopimelate (L,L-DAP) to meso-diaminopimelate (meso-DAP), a precursor of L-lysine and an essential component of the bacterial peptidoglycan.</text>
</comment>
<evidence type="ECO:0000256" key="4">
    <source>
        <dbReference type="ARBA" id="ARBA00022605"/>
    </source>
</evidence>
<feature type="site" description="Could be important to modulate the pK values of the two catalytic cysteine residues" evidence="8">
    <location>
        <position position="221"/>
    </location>
</feature>
<dbReference type="EC" id="5.1.1.7" evidence="3 8"/>
<evidence type="ECO:0000256" key="1">
    <source>
        <dbReference type="ARBA" id="ARBA00005196"/>
    </source>
</evidence>
<sequence length="329" mass="35314">MLTLIKAHGSGNQFFLLDQNQLTQPLTINALTRLARQLCHPQTGLLGGADGLLVIASSTIPDCLGAMRVFNADGSEAKMCGNGLRTVSRYLAEKTGKSRFRITTLEANLNVTRSANLAPNVPAFSVQIAPISMAAMDLPLAYHQLPELLNVPIPEFAAHQTFTAIAVPNPHLISFVDQISLDTLGELGQRLNAPNSYFPEGVNVSFAKILGPNRLFVQTYERGVGFTNACGTGMSATSLAFAMQHPTQFDPTSDLTVLNPGGLVKTHVTLGKTVATSTLRLIGNATFTAKVTLTEKDLRTGSFAQAHIDTTNEEAAYQTFIHHAKQTVL</sequence>
<feature type="binding site" evidence="8">
    <location>
        <position position="12"/>
    </location>
    <ligand>
        <name>substrate</name>
    </ligand>
</feature>
<evidence type="ECO:0000313" key="10">
    <source>
        <dbReference type="EMBL" id="MFC6259620.1"/>
    </source>
</evidence>
<evidence type="ECO:0000256" key="9">
    <source>
        <dbReference type="PROSITE-ProRule" id="PRU10125"/>
    </source>
</evidence>
<accession>A0ABW1TDZ4</accession>
<evidence type="ECO:0000256" key="6">
    <source>
        <dbReference type="ARBA" id="ARBA00023235"/>
    </source>
</evidence>
<keyword evidence="11" id="KW-1185">Reference proteome</keyword>
<feature type="binding site" evidence="8">
    <location>
        <position position="169"/>
    </location>
    <ligand>
        <name>substrate</name>
    </ligand>
</feature>
<keyword evidence="4 8" id="KW-0028">Amino-acid biosynthesis</keyword>
<dbReference type="GO" id="GO:0008837">
    <property type="term" value="F:diaminopimelate epimerase activity"/>
    <property type="evidence" value="ECO:0007669"/>
    <property type="project" value="UniProtKB-EC"/>
</dbReference>
<comment type="subcellular location">
    <subcellularLocation>
        <location evidence="8">Cytoplasm</location>
    </subcellularLocation>
</comment>
<dbReference type="HAMAP" id="MF_00197">
    <property type="entry name" value="DAP_epimerase"/>
    <property type="match status" value="1"/>
</dbReference>
<comment type="catalytic activity">
    <reaction evidence="7 8">
        <text>(2S,6S)-2,6-diaminopimelate = meso-2,6-diaminopimelate</text>
        <dbReference type="Rhea" id="RHEA:15393"/>
        <dbReference type="ChEBI" id="CHEBI:57609"/>
        <dbReference type="ChEBI" id="CHEBI:57791"/>
        <dbReference type="EC" id="5.1.1.7"/>
    </reaction>
</comment>
<dbReference type="Proteomes" id="UP001596283">
    <property type="component" value="Unassembled WGS sequence"/>
</dbReference>
<evidence type="ECO:0000256" key="3">
    <source>
        <dbReference type="ARBA" id="ARBA00013080"/>
    </source>
</evidence>
<feature type="binding site" evidence="8">
    <location>
        <position position="203"/>
    </location>
    <ligand>
        <name>substrate</name>
    </ligand>
</feature>
<dbReference type="InterPro" id="IPR018510">
    <property type="entry name" value="DAP_epimerase_AS"/>
</dbReference>
<evidence type="ECO:0000256" key="2">
    <source>
        <dbReference type="ARBA" id="ARBA00010219"/>
    </source>
</evidence>
<evidence type="ECO:0000256" key="5">
    <source>
        <dbReference type="ARBA" id="ARBA00023154"/>
    </source>
</evidence>
<comment type="caution">
    <text evidence="8">Lacks conserved residue(s) required for the propagation of feature annotation.</text>
</comment>
<comment type="similarity">
    <text evidence="2 8">Belongs to the diaminopimelate epimerase family.</text>
</comment>